<dbReference type="InterPro" id="IPR036259">
    <property type="entry name" value="MFS_trans_sf"/>
</dbReference>
<sequence>MEEDLELSSNEYYIAVVVWVIGYTAAAVPSNMILSRTRPSYFIPIITFAWGTVAALLGIVSNSIQLIVLRFLLGIFEAGFSVRTRHERLQSCHLVASADLKMIKPAVIFLISTWYRKCEQSKRFIIFLSAGILSGAFGSVVSGAITSSLDGVHGIHGWRWLFIVEGVTTVGISVLSHWTLLDYPYNSRGLDQAERDIAQKRMVHDGVAETHANSEMPTTRTSIFICLLKALSNWRTWLLVPGYMSILGALALSYFYPTLVEGMGYSSTNAQYMTAPLYLVSPIVALPVCYFADRKPYLRGIILVVNLTVGMIFFALTAAIQHYTARYVFLCVTNTTAWTGNALALSFATTGLASVNQDVRAIMLATMNGVGALAQLYGSALFPAKDGPQYVAAFSVFAGTFAAGAILYGVADTLFKRYP</sequence>
<comment type="subcellular location">
    <subcellularLocation>
        <location evidence="1">Membrane</location>
        <topology evidence="1">Multi-pass membrane protein</topology>
    </subcellularLocation>
</comment>
<dbReference type="Proteomes" id="UP001154252">
    <property type="component" value="Unassembled WGS sequence"/>
</dbReference>
<comment type="caution">
    <text evidence="7">The sequence shown here is derived from an EMBL/GenBank/DDBJ whole genome shotgun (WGS) entry which is preliminary data.</text>
</comment>
<evidence type="ECO:0000256" key="3">
    <source>
        <dbReference type="ARBA" id="ARBA00022692"/>
    </source>
</evidence>
<keyword evidence="4 6" id="KW-1133">Transmembrane helix</keyword>
<keyword evidence="5 6" id="KW-0472">Membrane</keyword>
<reference evidence="7" key="1">
    <citation type="submission" date="2021-07" db="EMBL/GenBank/DDBJ databases">
        <authorList>
            <person name="Branca A.L. A."/>
        </authorList>
    </citation>
    <scope>NUCLEOTIDE SEQUENCE</scope>
</reference>
<evidence type="ECO:0000256" key="2">
    <source>
        <dbReference type="ARBA" id="ARBA00022448"/>
    </source>
</evidence>
<keyword evidence="2" id="KW-0813">Transport</keyword>
<organism evidence="7 8">
    <name type="scientific">Penicillium egyptiacum</name>
    <dbReference type="NCBI Taxonomy" id="1303716"/>
    <lineage>
        <taxon>Eukaryota</taxon>
        <taxon>Fungi</taxon>
        <taxon>Dikarya</taxon>
        <taxon>Ascomycota</taxon>
        <taxon>Pezizomycotina</taxon>
        <taxon>Eurotiomycetes</taxon>
        <taxon>Eurotiomycetidae</taxon>
        <taxon>Eurotiales</taxon>
        <taxon>Aspergillaceae</taxon>
        <taxon>Penicillium</taxon>
    </lineage>
</organism>
<evidence type="ECO:0000313" key="8">
    <source>
        <dbReference type="Proteomes" id="UP001154252"/>
    </source>
</evidence>
<proteinExistence type="predicted"/>
<evidence type="ECO:0000256" key="5">
    <source>
        <dbReference type="ARBA" id="ARBA00023136"/>
    </source>
</evidence>
<feature type="transmembrane region" description="Helical" evidence="6">
    <location>
        <begin position="390"/>
        <end position="411"/>
    </location>
</feature>
<accession>A0A9W4P470</accession>
<dbReference type="GO" id="GO:0016020">
    <property type="term" value="C:membrane"/>
    <property type="evidence" value="ECO:0007669"/>
    <property type="project" value="UniProtKB-SubCell"/>
</dbReference>
<feature type="transmembrane region" description="Helical" evidence="6">
    <location>
        <begin position="300"/>
        <end position="321"/>
    </location>
</feature>
<dbReference type="Pfam" id="PF07690">
    <property type="entry name" value="MFS_1"/>
    <property type="match status" value="1"/>
</dbReference>
<feature type="transmembrane region" description="Helical" evidence="6">
    <location>
        <begin position="276"/>
        <end position="293"/>
    </location>
</feature>
<dbReference type="Gene3D" id="1.20.1250.20">
    <property type="entry name" value="MFS general substrate transporter like domains"/>
    <property type="match status" value="1"/>
</dbReference>
<feature type="transmembrane region" description="Helical" evidence="6">
    <location>
        <begin position="157"/>
        <end position="180"/>
    </location>
</feature>
<name>A0A9W4P470_9EURO</name>
<protein>
    <recommendedName>
        <fullName evidence="9">Major facilitator superfamily (MFS) profile domain-containing protein</fullName>
    </recommendedName>
</protein>
<dbReference type="InterPro" id="IPR011701">
    <property type="entry name" value="MFS"/>
</dbReference>
<feature type="transmembrane region" description="Helical" evidence="6">
    <location>
        <begin position="12"/>
        <end position="34"/>
    </location>
</feature>
<gene>
    <name evidence="7" type="ORF">PEGY_LOCUS5288</name>
</gene>
<feature type="transmembrane region" description="Helical" evidence="6">
    <location>
        <begin position="359"/>
        <end position="378"/>
    </location>
</feature>
<evidence type="ECO:0000256" key="1">
    <source>
        <dbReference type="ARBA" id="ARBA00004141"/>
    </source>
</evidence>
<evidence type="ECO:0000256" key="4">
    <source>
        <dbReference type="ARBA" id="ARBA00022989"/>
    </source>
</evidence>
<keyword evidence="8" id="KW-1185">Reference proteome</keyword>
<feature type="transmembrane region" description="Helical" evidence="6">
    <location>
        <begin position="237"/>
        <end position="256"/>
    </location>
</feature>
<dbReference type="SUPFAM" id="SSF103473">
    <property type="entry name" value="MFS general substrate transporter"/>
    <property type="match status" value="2"/>
</dbReference>
<feature type="transmembrane region" description="Helical" evidence="6">
    <location>
        <begin position="327"/>
        <end position="347"/>
    </location>
</feature>
<evidence type="ECO:0000256" key="6">
    <source>
        <dbReference type="SAM" id="Phobius"/>
    </source>
</evidence>
<dbReference type="PANTHER" id="PTHR43791">
    <property type="entry name" value="PERMEASE-RELATED"/>
    <property type="match status" value="1"/>
</dbReference>
<evidence type="ECO:0008006" key="9">
    <source>
        <dbReference type="Google" id="ProtNLM"/>
    </source>
</evidence>
<dbReference type="AlphaFoldDB" id="A0A9W4P470"/>
<dbReference type="GO" id="GO:0022857">
    <property type="term" value="F:transmembrane transporter activity"/>
    <property type="evidence" value="ECO:0007669"/>
    <property type="project" value="InterPro"/>
</dbReference>
<keyword evidence="3 6" id="KW-0812">Transmembrane</keyword>
<dbReference type="OrthoDB" id="2962993at2759"/>
<dbReference type="PANTHER" id="PTHR43791:SF38">
    <property type="entry name" value="MAJOR FACILITATOR SUPERFAMILY (MFS) PROFILE DOMAIN-CONTAINING PROTEIN"/>
    <property type="match status" value="1"/>
</dbReference>
<dbReference type="EMBL" id="CAJVRC010000863">
    <property type="protein sequence ID" value="CAG8898668.1"/>
    <property type="molecule type" value="Genomic_DNA"/>
</dbReference>
<evidence type="ECO:0000313" key="7">
    <source>
        <dbReference type="EMBL" id="CAG8898668.1"/>
    </source>
</evidence>
<feature type="transmembrane region" description="Helical" evidence="6">
    <location>
        <begin position="41"/>
        <end position="60"/>
    </location>
</feature>
<feature type="transmembrane region" description="Helical" evidence="6">
    <location>
        <begin position="124"/>
        <end position="145"/>
    </location>
</feature>